<evidence type="ECO:0000313" key="2">
    <source>
        <dbReference type="EMBL" id="ESO12404.1"/>
    </source>
</evidence>
<dbReference type="EMBL" id="KB095811">
    <property type="protein sequence ID" value="ESO12404.1"/>
    <property type="molecule type" value="Genomic_DNA"/>
</dbReference>
<dbReference type="InParanoid" id="T1ENE9"/>
<keyword evidence="4" id="KW-1185">Reference proteome</keyword>
<organism evidence="3 4">
    <name type="scientific">Helobdella robusta</name>
    <name type="common">Californian leech</name>
    <dbReference type="NCBI Taxonomy" id="6412"/>
    <lineage>
        <taxon>Eukaryota</taxon>
        <taxon>Metazoa</taxon>
        <taxon>Spiralia</taxon>
        <taxon>Lophotrochozoa</taxon>
        <taxon>Annelida</taxon>
        <taxon>Clitellata</taxon>
        <taxon>Hirudinea</taxon>
        <taxon>Rhynchobdellida</taxon>
        <taxon>Glossiphoniidae</taxon>
        <taxon>Helobdella</taxon>
    </lineage>
</organism>
<gene>
    <name evidence="3" type="primary">20198099</name>
    <name evidence="2" type="ORF">HELRODRAFT_158925</name>
</gene>
<dbReference type="Proteomes" id="UP000015101">
    <property type="component" value="Unassembled WGS sequence"/>
</dbReference>
<feature type="compositionally biased region" description="Basic and acidic residues" evidence="1">
    <location>
        <begin position="15"/>
        <end position="27"/>
    </location>
</feature>
<dbReference type="AlphaFoldDB" id="T1ENE9"/>
<name>T1ENE9_HELRO</name>
<evidence type="ECO:0000313" key="3">
    <source>
        <dbReference type="EnsemblMetazoa" id="HelroP158925"/>
    </source>
</evidence>
<proteinExistence type="predicted"/>
<sequence>MPLTTYYSSRFSSFEKKVDDEKNTNDSRKKKRKKRKKKKRKSGKGSSGNTICPILVFRDCGWPCCQPCISPGCQACFSPACCQPGCNLPFCLCGNKVMMLQILMMRSEVEGKSYEDGDECDERVF</sequence>
<reference evidence="3" key="3">
    <citation type="submission" date="2015-06" db="UniProtKB">
        <authorList>
            <consortium name="EnsemblMetazoa"/>
        </authorList>
    </citation>
    <scope>IDENTIFICATION</scope>
</reference>
<feature type="compositionally biased region" description="Basic residues" evidence="1">
    <location>
        <begin position="28"/>
        <end position="43"/>
    </location>
</feature>
<reference evidence="2 4" key="2">
    <citation type="journal article" date="2013" name="Nature">
        <title>Insights into bilaterian evolution from three spiralian genomes.</title>
        <authorList>
            <person name="Simakov O."/>
            <person name="Marletaz F."/>
            <person name="Cho S.J."/>
            <person name="Edsinger-Gonzales E."/>
            <person name="Havlak P."/>
            <person name="Hellsten U."/>
            <person name="Kuo D.H."/>
            <person name="Larsson T."/>
            <person name="Lv J."/>
            <person name="Arendt D."/>
            <person name="Savage R."/>
            <person name="Osoegawa K."/>
            <person name="de Jong P."/>
            <person name="Grimwood J."/>
            <person name="Chapman J.A."/>
            <person name="Shapiro H."/>
            <person name="Aerts A."/>
            <person name="Otillar R.P."/>
            <person name="Terry A.Y."/>
            <person name="Boore J.L."/>
            <person name="Grigoriev I.V."/>
            <person name="Lindberg D.R."/>
            <person name="Seaver E.C."/>
            <person name="Weisblat D.A."/>
            <person name="Putnam N.H."/>
            <person name="Rokhsar D.S."/>
        </authorList>
    </citation>
    <scope>NUCLEOTIDE SEQUENCE</scope>
</reference>
<reference evidence="4" key="1">
    <citation type="submission" date="2012-12" db="EMBL/GenBank/DDBJ databases">
        <authorList>
            <person name="Hellsten U."/>
            <person name="Grimwood J."/>
            <person name="Chapman J.A."/>
            <person name="Shapiro H."/>
            <person name="Aerts A."/>
            <person name="Otillar R.P."/>
            <person name="Terry A.Y."/>
            <person name="Boore J.L."/>
            <person name="Simakov O."/>
            <person name="Marletaz F."/>
            <person name="Cho S.-J."/>
            <person name="Edsinger-Gonzales E."/>
            <person name="Havlak P."/>
            <person name="Kuo D.-H."/>
            <person name="Larsson T."/>
            <person name="Lv J."/>
            <person name="Arendt D."/>
            <person name="Savage R."/>
            <person name="Osoegawa K."/>
            <person name="de Jong P."/>
            <person name="Lindberg D.R."/>
            <person name="Seaver E.C."/>
            <person name="Weisblat D.A."/>
            <person name="Putnam N.H."/>
            <person name="Grigoriev I.V."/>
            <person name="Rokhsar D.S."/>
        </authorList>
    </citation>
    <scope>NUCLEOTIDE SEQUENCE</scope>
</reference>
<protein>
    <submittedName>
        <fullName evidence="2 3">Uncharacterized protein</fullName>
    </submittedName>
</protein>
<dbReference type="RefSeq" id="XP_009009124.1">
    <property type="nucleotide sequence ID" value="XM_009010876.1"/>
</dbReference>
<dbReference type="GeneID" id="20198099"/>
<accession>T1ENE9</accession>
<evidence type="ECO:0000313" key="4">
    <source>
        <dbReference type="Proteomes" id="UP000015101"/>
    </source>
</evidence>
<dbReference type="KEGG" id="hro:HELRODRAFT_158925"/>
<feature type="region of interest" description="Disordered" evidence="1">
    <location>
        <begin position="15"/>
        <end position="50"/>
    </location>
</feature>
<dbReference type="HOGENOM" id="CLU_1995050_0_0_1"/>
<dbReference type="EnsemblMetazoa" id="HelroT158925">
    <property type="protein sequence ID" value="HelroP158925"/>
    <property type="gene ID" value="HelroG158925"/>
</dbReference>
<dbReference type="CTD" id="20198099"/>
<dbReference type="EMBL" id="AMQM01000159">
    <property type="status" value="NOT_ANNOTATED_CDS"/>
    <property type="molecule type" value="Genomic_DNA"/>
</dbReference>
<evidence type="ECO:0000256" key="1">
    <source>
        <dbReference type="SAM" id="MobiDB-lite"/>
    </source>
</evidence>